<name>A0A8H5AT85_9AGAR</name>
<sequence>MPILEHRSQAVTNDNYAAALATVQDGLYAFYDDSRSDTFYFPGSWGVNRDSKWAMGTETTYDAHDGEGHFEVIAYGTPLSIVGSIPQSSENSTFLVSIDGGDQFEGTFLLPSTTPYGTWYTLDIPSSLAGARVSRVTFIGVPKGTGVDFALAGVHEKHEVTKDTVFVDDSANSVSYTGEWVHNPDMATALNGTIHTSGNPGDAMSVKFLGTSISLYGTFTPSSASAPLSVSYTIDAGTPEVVSYALPSTSLPSTNIELYHFADLPPALHTLTVTIVSSNSSVTSTNVNASLILDYLTYTPAFASIDWLRHNRGLAGLLGGDKPRQAMSPGALAGTIVGLLCAVLALIGLVCCRGKRACLRRRVRGWGKGSKGKGSRGVGTEKSTDRLDSSRNPHFAFKHPAATYSKTSISSVSVDEKDVEGEVEEPPRSPGPICLNVVVQGSESRSLGVTGEEDRAGEITPFDTMTNFSPTASMKPSVTKPLEEMIAPISTISMPSSSSEKAALASRGLEGMIPPFPPSLSPSPSTPSEKSKQAPNKSMIEPFPPSAVPSPSPSSAKARLAEHSITPFPTATPSPTSSKAANAYASTSSKAVPPPTLYRQRSTSSGRARSFSRPQRRRRELLQAELDALVLETERTVASRGTAEDGDADTRDRERVRRMAELVREIGRLARGLEKGGGADRGGDREALPPYEVGVAL</sequence>
<evidence type="ECO:0000256" key="1">
    <source>
        <dbReference type="SAM" id="MobiDB-lite"/>
    </source>
</evidence>
<feature type="compositionally biased region" description="Basic and acidic residues" evidence="1">
    <location>
        <begin position="382"/>
        <end position="391"/>
    </location>
</feature>
<proteinExistence type="predicted"/>
<dbReference type="Proteomes" id="UP000541558">
    <property type="component" value="Unassembled WGS sequence"/>
</dbReference>
<keyword evidence="2" id="KW-1133">Transmembrane helix</keyword>
<feature type="compositionally biased region" description="Pro residues" evidence="1">
    <location>
        <begin position="542"/>
        <end position="552"/>
    </location>
</feature>
<feature type="region of interest" description="Disordered" evidence="1">
    <location>
        <begin position="673"/>
        <end position="697"/>
    </location>
</feature>
<keyword evidence="2" id="KW-0472">Membrane</keyword>
<reference evidence="3 4" key="1">
    <citation type="journal article" date="2020" name="ISME J.">
        <title>Uncovering the hidden diversity of litter-decomposition mechanisms in mushroom-forming fungi.</title>
        <authorList>
            <person name="Floudas D."/>
            <person name="Bentzer J."/>
            <person name="Ahren D."/>
            <person name="Johansson T."/>
            <person name="Persson P."/>
            <person name="Tunlid A."/>
        </authorList>
    </citation>
    <scope>NUCLEOTIDE SEQUENCE [LARGE SCALE GENOMIC DNA]</scope>
    <source>
        <strain evidence="3 4">CBS 175.51</strain>
    </source>
</reference>
<dbReference type="EMBL" id="JAACJK010000229">
    <property type="protein sequence ID" value="KAF5310455.1"/>
    <property type="molecule type" value="Genomic_DNA"/>
</dbReference>
<gene>
    <name evidence="3" type="ORF">D9611_012295</name>
</gene>
<evidence type="ECO:0000313" key="3">
    <source>
        <dbReference type="EMBL" id="KAF5310455.1"/>
    </source>
</evidence>
<protein>
    <submittedName>
        <fullName evidence="3">Uncharacterized protein</fullName>
    </submittedName>
</protein>
<feature type="compositionally biased region" description="Low complexity" evidence="1">
    <location>
        <begin position="564"/>
        <end position="583"/>
    </location>
</feature>
<organism evidence="3 4">
    <name type="scientific">Ephemerocybe angulata</name>
    <dbReference type="NCBI Taxonomy" id="980116"/>
    <lineage>
        <taxon>Eukaryota</taxon>
        <taxon>Fungi</taxon>
        <taxon>Dikarya</taxon>
        <taxon>Basidiomycota</taxon>
        <taxon>Agaricomycotina</taxon>
        <taxon>Agaricomycetes</taxon>
        <taxon>Agaricomycetidae</taxon>
        <taxon>Agaricales</taxon>
        <taxon>Agaricineae</taxon>
        <taxon>Psathyrellaceae</taxon>
        <taxon>Ephemerocybe</taxon>
    </lineage>
</organism>
<dbReference type="Gene3D" id="2.60.120.260">
    <property type="entry name" value="Galactose-binding domain-like"/>
    <property type="match status" value="1"/>
</dbReference>
<feature type="region of interest" description="Disordered" evidence="1">
    <location>
        <begin position="509"/>
        <end position="618"/>
    </location>
</feature>
<dbReference type="AlphaFoldDB" id="A0A8H5AT85"/>
<feature type="compositionally biased region" description="Basic and acidic residues" evidence="1">
    <location>
        <begin position="673"/>
        <end position="687"/>
    </location>
</feature>
<feature type="compositionally biased region" description="Pro residues" evidence="1">
    <location>
        <begin position="514"/>
        <end position="525"/>
    </location>
</feature>
<feature type="region of interest" description="Disordered" evidence="1">
    <location>
        <begin position="366"/>
        <end position="393"/>
    </location>
</feature>
<evidence type="ECO:0000256" key="2">
    <source>
        <dbReference type="SAM" id="Phobius"/>
    </source>
</evidence>
<keyword evidence="2" id="KW-0812">Transmembrane</keyword>
<comment type="caution">
    <text evidence="3">The sequence shown here is derived from an EMBL/GenBank/DDBJ whole genome shotgun (WGS) entry which is preliminary data.</text>
</comment>
<dbReference type="OrthoDB" id="3265734at2759"/>
<accession>A0A8H5AT85</accession>
<feature type="transmembrane region" description="Helical" evidence="2">
    <location>
        <begin position="331"/>
        <end position="352"/>
    </location>
</feature>
<keyword evidence="4" id="KW-1185">Reference proteome</keyword>
<feature type="region of interest" description="Disordered" evidence="1">
    <location>
        <begin position="636"/>
        <end position="655"/>
    </location>
</feature>
<evidence type="ECO:0000313" key="4">
    <source>
        <dbReference type="Proteomes" id="UP000541558"/>
    </source>
</evidence>